<evidence type="ECO:0008006" key="4">
    <source>
        <dbReference type="Google" id="ProtNLM"/>
    </source>
</evidence>
<sequence length="276" mass="30353">MMRKIYTFLMLLMVGLTQTTVNAQVVIGGDTDNPHPHALLQIQSDGRGVIMPSVEQRNQLPNVDPVTGDYIVNPNDDGLVMYSKEEKDIMRFDGEKWESASKRSLRGSKNISLLSSDKEDVTLVSVLGITAYKTLIFNVDNDLQNYKINNLGLVLSEEDGSITFPNEGIYRVSVSVKSSTGGGLSVGNLASILNLEVLVDEDWLTLRANDYLFAGLLVSAQKRDSTNSFNMVKQFDAGTKIRFRVGLKADTGLAVGAGVTFVMNDPDTFIYIEKLD</sequence>
<organism evidence="2 3">
    <name type="scientific">Weeksella virosa (strain ATCC 43766 / DSM 16922 / JCM 21250 / CCUG 30538 / CDC 9751 / IAM 14551 / NBRC 16016 / NCTC 11634 / CL345/78)</name>
    <dbReference type="NCBI Taxonomy" id="865938"/>
    <lineage>
        <taxon>Bacteria</taxon>
        <taxon>Pseudomonadati</taxon>
        <taxon>Bacteroidota</taxon>
        <taxon>Flavobacteriia</taxon>
        <taxon>Flavobacteriales</taxon>
        <taxon>Weeksellaceae</taxon>
        <taxon>Weeksella</taxon>
    </lineage>
</organism>
<dbReference type="KEGG" id="wvi:Weevi_0947"/>
<evidence type="ECO:0000313" key="3">
    <source>
        <dbReference type="Proteomes" id="UP000008641"/>
    </source>
</evidence>
<gene>
    <name evidence="2" type="ordered locus">Weevi_0947</name>
</gene>
<dbReference type="AlphaFoldDB" id="F0P1M9"/>
<feature type="signal peptide" evidence="1">
    <location>
        <begin position="1"/>
        <end position="23"/>
    </location>
</feature>
<accession>F0P1M9</accession>
<dbReference type="EMBL" id="CP002455">
    <property type="protein sequence ID" value="ADX67657.1"/>
    <property type="molecule type" value="Genomic_DNA"/>
</dbReference>
<dbReference type="Proteomes" id="UP000008641">
    <property type="component" value="Chromosome"/>
</dbReference>
<evidence type="ECO:0000256" key="1">
    <source>
        <dbReference type="SAM" id="SignalP"/>
    </source>
</evidence>
<dbReference type="OrthoDB" id="1233276at2"/>
<protein>
    <recommendedName>
        <fullName evidence="4">C1q domain-containing protein</fullName>
    </recommendedName>
</protein>
<feature type="chain" id="PRO_5003257896" description="C1q domain-containing protein" evidence="1">
    <location>
        <begin position="24"/>
        <end position="276"/>
    </location>
</feature>
<dbReference type="STRING" id="865938.Weevi_0947"/>
<name>F0P1M9_WEEVC</name>
<reference evidence="3" key="2">
    <citation type="journal article" date="2011" name="Stand. Genomic Sci.">
        <title>Complete genome sequence of Weeksella virosa type strain (9751T).</title>
        <authorList>
            <person name="Lang E."/>
            <person name="Teshima H."/>
            <person name="Lucas S."/>
            <person name="Lapidus A."/>
            <person name="Hammon N."/>
            <person name="Deshpande S."/>
            <person name="Nolan M."/>
            <person name="Cheng J."/>
            <person name="Pitluck S."/>
            <person name="Liolios K."/>
            <person name="Pagani I."/>
            <person name="Mikhailova N."/>
            <person name="Ivanova N."/>
            <person name="Mavromatis K."/>
            <person name="Pati A."/>
            <person name="Tapia R."/>
            <person name="Han C."/>
            <person name="Goodwin L."/>
            <person name="Chen A."/>
            <person name="Palaniappan K."/>
            <person name="Land M."/>
            <person name="Hauser L."/>
            <person name="Chang Y."/>
            <person name="Jeffries C."/>
            <person name="Brambilla E."/>
            <person name="Kopitz M."/>
            <person name="Rohde M."/>
            <person name="Goker M."/>
            <person name="Tindall B."/>
            <person name="Detter J."/>
            <person name="Woyke T."/>
            <person name="Bristow J."/>
            <person name="Eisen J."/>
            <person name="Markowitz V."/>
            <person name="Hugenholtz P."/>
            <person name="Klenk H."/>
            <person name="Kyrpides N."/>
        </authorList>
    </citation>
    <scope>NUCLEOTIDE SEQUENCE [LARGE SCALE GENOMIC DNA]</scope>
    <source>
        <strain evidence="3">ATCC 43766 / DSM 16922 / JCM 21250 / NBRC 16016 / NCTC 11634 / CL345/78</strain>
    </source>
</reference>
<dbReference type="HOGENOM" id="CLU_1008140_0_0_10"/>
<evidence type="ECO:0000313" key="2">
    <source>
        <dbReference type="EMBL" id="ADX67657.1"/>
    </source>
</evidence>
<proteinExistence type="predicted"/>
<keyword evidence="1" id="KW-0732">Signal</keyword>
<keyword evidence="3" id="KW-1185">Reference proteome</keyword>
<dbReference type="RefSeq" id="WP_013598047.1">
    <property type="nucleotide sequence ID" value="NC_015144.1"/>
</dbReference>
<reference evidence="2 3" key="1">
    <citation type="journal article" date="2011" name="Stand. Genomic Sci.">
        <title>Complete genome sequence of Weeksella virosa type strain (9751).</title>
        <authorList>
            <person name="Lang E."/>
            <person name="Teshima H."/>
            <person name="Lucas S."/>
            <person name="Lapidus A."/>
            <person name="Hammon N."/>
            <person name="Deshpande S."/>
            <person name="Nolan M."/>
            <person name="Cheng J.F."/>
            <person name="Pitluck S."/>
            <person name="Liolios K."/>
            <person name="Pagani I."/>
            <person name="Mikhailova N."/>
            <person name="Ivanova N."/>
            <person name="Mavromatis K."/>
            <person name="Pati A."/>
            <person name="Tapia R."/>
            <person name="Han C."/>
            <person name="Goodwin L."/>
            <person name="Chen A."/>
            <person name="Palaniappan K."/>
            <person name="Land M."/>
            <person name="Hauser L."/>
            <person name="Chang Y.J."/>
            <person name="Jeffries C.D."/>
            <person name="Brambilla E.M."/>
            <person name="Kopitz M."/>
            <person name="Rohde M."/>
            <person name="Goker M."/>
            <person name="Tindall B.J."/>
            <person name="Detter J.C."/>
            <person name="Woyke T."/>
            <person name="Bristow J."/>
            <person name="Eisen J.A."/>
            <person name="Markowitz V."/>
            <person name="Hugenholtz P."/>
            <person name="Klenk H.P."/>
            <person name="Kyrpides N.C."/>
        </authorList>
    </citation>
    <scope>NUCLEOTIDE SEQUENCE [LARGE SCALE GENOMIC DNA]</scope>
    <source>
        <strain evidence="3">ATCC 43766 / DSM 16922 / JCM 21250 / NBRC 16016 / NCTC 11634 / CL345/78</strain>
    </source>
</reference>